<dbReference type="STRING" id="745411.B3C1_00695"/>
<dbReference type="Pfam" id="PF00155">
    <property type="entry name" value="Aminotran_1_2"/>
    <property type="match status" value="1"/>
</dbReference>
<comment type="caution">
    <text evidence="8">The sequence shown here is derived from an EMBL/GenBank/DDBJ whole genome shotgun (WGS) entry which is preliminary data.</text>
</comment>
<evidence type="ECO:0000256" key="3">
    <source>
        <dbReference type="ARBA" id="ARBA00022576"/>
    </source>
</evidence>
<reference evidence="8 9" key="1">
    <citation type="journal article" date="2012" name="J. Bacteriol.">
        <title>Genome Sequence of Gallaecimonas xiamenensis Type Strain 3-C-1.</title>
        <authorList>
            <person name="Lai Q."/>
            <person name="Wang L."/>
            <person name="Wang W."/>
            <person name="Shao Z."/>
        </authorList>
    </citation>
    <scope>NUCLEOTIDE SEQUENCE [LARGE SCALE GENOMIC DNA]</scope>
    <source>
        <strain evidence="8 9">3-C-1</strain>
    </source>
</reference>
<dbReference type="OrthoDB" id="9803354at2"/>
<dbReference type="RefSeq" id="WP_008482228.1">
    <property type="nucleotide sequence ID" value="NZ_AMRI01000001.1"/>
</dbReference>
<feature type="domain" description="Aminotransferase class I/classII large" evidence="7">
    <location>
        <begin position="32"/>
        <end position="387"/>
    </location>
</feature>
<evidence type="ECO:0000256" key="2">
    <source>
        <dbReference type="ARBA" id="ARBA00007441"/>
    </source>
</evidence>
<dbReference type="GO" id="GO:0004021">
    <property type="term" value="F:L-alanine:2-oxoglutarate aminotransferase activity"/>
    <property type="evidence" value="ECO:0007669"/>
    <property type="project" value="UniProtKB-EC"/>
</dbReference>
<evidence type="ECO:0000313" key="8">
    <source>
        <dbReference type="EMBL" id="EKE77933.1"/>
    </source>
</evidence>
<gene>
    <name evidence="8" type="ORF">B3C1_00695</name>
</gene>
<keyword evidence="5" id="KW-0663">Pyridoxal phosphate</keyword>
<dbReference type="Gene3D" id="3.90.1150.10">
    <property type="entry name" value="Aspartate Aminotransferase, domain 1"/>
    <property type="match status" value="1"/>
</dbReference>
<dbReference type="EC" id="2.6.1.2" evidence="6"/>
<dbReference type="PANTHER" id="PTHR43488:SF2">
    <property type="entry name" value="GLUTAMATE-PYRUVATE AMINOTRANSFERASE ALAA"/>
    <property type="match status" value="1"/>
</dbReference>
<evidence type="ECO:0000259" key="7">
    <source>
        <dbReference type="Pfam" id="PF00155"/>
    </source>
</evidence>
<evidence type="ECO:0000256" key="4">
    <source>
        <dbReference type="ARBA" id="ARBA00022679"/>
    </source>
</evidence>
<evidence type="ECO:0000256" key="1">
    <source>
        <dbReference type="ARBA" id="ARBA00001933"/>
    </source>
</evidence>
<comment type="similarity">
    <text evidence="2">Belongs to the class-I pyridoxal-phosphate-dependent aminotransferase family.</text>
</comment>
<dbReference type="AlphaFoldDB" id="K2JRB9"/>
<dbReference type="Proteomes" id="UP000006755">
    <property type="component" value="Unassembled WGS sequence"/>
</dbReference>
<keyword evidence="4 8" id="KW-0808">Transferase</keyword>
<evidence type="ECO:0000256" key="5">
    <source>
        <dbReference type="ARBA" id="ARBA00022898"/>
    </source>
</evidence>
<dbReference type="eggNOG" id="COG0436">
    <property type="taxonomic scope" value="Bacteria"/>
</dbReference>
<name>K2JRB9_9GAMM</name>
<evidence type="ECO:0000313" key="9">
    <source>
        <dbReference type="Proteomes" id="UP000006755"/>
    </source>
</evidence>
<dbReference type="InterPro" id="IPR015421">
    <property type="entry name" value="PyrdxlP-dep_Trfase_major"/>
</dbReference>
<evidence type="ECO:0000256" key="6">
    <source>
        <dbReference type="ARBA" id="ARBA00026106"/>
    </source>
</evidence>
<comment type="cofactor">
    <cofactor evidence="1">
        <name>pyridoxal 5'-phosphate</name>
        <dbReference type="ChEBI" id="CHEBI:597326"/>
    </cofactor>
</comment>
<keyword evidence="9" id="KW-1185">Reference proteome</keyword>
<accession>K2JRB9</accession>
<dbReference type="InterPro" id="IPR015424">
    <property type="entry name" value="PyrdxlP-dep_Trfase"/>
</dbReference>
<dbReference type="PANTHER" id="PTHR43488">
    <property type="entry name" value="GLUTAMATE-PYRUVATE AMINOTRANSFERASE ALAA"/>
    <property type="match status" value="1"/>
</dbReference>
<dbReference type="CDD" id="cd00609">
    <property type="entry name" value="AAT_like"/>
    <property type="match status" value="1"/>
</dbReference>
<organism evidence="8 9">
    <name type="scientific">Gallaecimonas xiamenensis 3-C-1</name>
    <dbReference type="NCBI Taxonomy" id="745411"/>
    <lineage>
        <taxon>Bacteria</taxon>
        <taxon>Pseudomonadati</taxon>
        <taxon>Pseudomonadota</taxon>
        <taxon>Gammaproteobacteria</taxon>
        <taxon>Enterobacterales</taxon>
        <taxon>Gallaecimonadaceae</taxon>
        <taxon>Gallaecimonas</taxon>
    </lineage>
</organism>
<sequence>MHKKSAKLKHVCYDIRGPVIVEAARLEAAGEHILKLNIGNPAPFGFTAPPALLDAIGANLHQSQGYCDARGLGQARELVARHYRTKGVTQASADQVFIGNGVSELIQMSLQALVDNGDEILLPAPDYPLWTACTVLAGGNAVHYRCDEGSGWQPDLDDIRAKITPRTKGLVVINPNNPTGAVYEKGLLLELIQIAREHKLVLFADEIYDQILFDGAVHYPMAALSEDVLTLTFNGLSKAYLAAGFRQGWMMVSGDLNLAHDYLEGLSMLANMRLCANVPSQHALLAALSDPESIKPLLLPQGRLCQQRDLAYDMLTSIKGVSCVKPKGALYLFPRLDPKRFAISDDQGLVLDLLRKEKMLLVQGTGFHYPTPDHLRIVFLPPTEVLTDAMGRFGRYLDRLAESVSSSAA</sequence>
<dbReference type="SUPFAM" id="SSF53383">
    <property type="entry name" value="PLP-dependent transferases"/>
    <property type="match status" value="1"/>
</dbReference>
<dbReference type="InterPro" id="IPR051926">
    <property type="entry name" value="Ala_Aminotransferase"/>
</dbReference>
<protein>
    <recommendedName>
        <fullName evidence="6">alanine transaminase</fullName>
        <ecNumber evidence="6">2.6.1.2</ecNumber>
    </recommendedName>
</protein>
<dbReference type="InterPro" id="IPR015422">
    <property type="entry name" value="PyrdxlP-dep_Trfase_small"/>
</dbReference>
<dbReference type="GO" id="GO:0030170">
    <property type="term" value="F:pyridoxal phosphate binding"/>
    <property type="evidence" value="ECO:0007669"/>
    <property type="project" value="InterPro"/>
</dbReference>
<keyword evidence="3 8" id="KW-0032">Aminotransferase</keyword>
<dbReference type="InterPro" id="IPR004839">
    <property type="entry name" value="Aminotransferase_I/II_large"/>
</dbReference>
<dbReference type="Gene3D" id="3.40.640.10">
    <property type="entry name" value="Type I PLP-dependent aspartate aminotransferase-like (Major domain)"/>
    <property type="match status" value="1"/>
</dbReference>
<dbReference type="EMBL" id="AMRI01000001">
    <property type="protein sequence ID" value="EKE77933.1"/>
    <property type="molecule type" value="Genomic_DNA"/>
</dbReference>
<proteinExistence type="inferred from homology"/>
<dbReference type="PATRIC" id="fig|745411.4.peg.130"/>